<comment type="function">
    <text evidence="9">Component of the cytochrome c oxidase, the last enzyme in the mitochondrial electron transport chain which drives oxidative phosphorylation. The respiratory chain contains 3 multisubunit complexes succinate dehydrogenase (complex II, CII), ubiquinol-cytochrome c oxidoreductase (cytochrome b-c1 complex, complex III, CIII) and cytochrome c oxidase (complex IV, CIV), that cooperate to transfer electrons derived from NADH and succinate to molecular oxygen, creating an electrochemical gradient over the inner membrane that drives transmembrane transport and the ATP synthase. Cytochrome c oxidase is the component of the respiratory chain that catalyzes the reduction of oxygen to water. Electrons originating from reduced cytochrome c in the intermembrane space (IMS) are transferred via the dinuclear copper A center (CU(A)) of subunit 2 and heme A of subunit 1 to the active site in subunit 1, a binuclear center (BNC) formed by heme A3 and copper B (CU(B)). The BNC reduces molecular oxygen to 2 water molecules using 4 electrons from cytochrome c in the IMS and 4 protons from the mitochondrial matrix.</text>
</comment>
<dbReference type="PANTHER" id="PTHR10422">
    <property type="entry name" value="CYTOCHROME C OXIDASE SUBUNIT 1"/>
    <property type="match status" value="1"/>
</dbReference>
<keyword evidence="9" id="KW-0186">Copper</keyword>
<keyword evidence="9 12" id="KW-0496">Mitochondrion</keyword>
<feature type="transmembrane region" description="Helical" evidence="10">
    <location>
        <begin position="252"/>
        <end position="277"/>
    </location>
</feature>
<dbReference type="PROSITE" id="PS50855">
    <property type="entry name" value="COX1"/>
    <property type="match status" value="1"/>
</dbReference>
<feature type="transmembrane region" description="Helical" evidence="10">
    <location>
        <begin position="48"/>
        <end position="73"/>
    </location>
</feature>
<evidence type="ECO:0000256" key="4">
    <source>
        <dbReference type="ARBA" id="ARBA00009578"/>
    </source>
</evidence>
<geneLocation type="mitochondrion" evidence="12"/>
<keyword evidence="9" id="KW-0408">Iron</keyword>
<dbReference type="Pfam" id="PF00115">
    <property type="entry name" value="COX1"/>
    <property type="match status" value="1"/>
</dbReference>
<comment type="similarity">
    <text evidence="4 9">Belongs to the heme-copper respiratory oxidase family.</text>
</comment>
<feature type="transmembrane region" description="Helical" evidence="10">
    <location>
        <begin position="131"/>
        <end position="157"/>
    </location>
</feature>
<evidence type="ECO:0000256" key="1">
    <source>
        <dbReference type="ARBA" id="ARBA00001971"/>
    </source>
</evidence>
<feature type="transmembrane region" description="Helical" evidence="10">
    <location>
        <begin position="400"/>
        <end position="422"/>
    </location>
</feature>
<organism evidence="12">
    <name type="scientific">Thyasira tokunagai</name>
    <dbReference type="NCBI Taxonomy" id="3055801"/>
    <lineage>
        <taxon>Eukaryota</taxon>
        <taxon>Metazoa</taxon>
        <taxon>Spiralia</taxon>
        <taxon>Lophotrochozoa</taxon>
        <taxon>Mollusca</taxon>
        <taxon>Bivalvia</taxon>
        <taxon>Autobranchia</taxon>
        <taxon>Heteroconchia</taxon>
        <taxon>Euheterodonta</taxon>
        <taxon>Imparidentia</taxon>
        <taxon>Lucinida</taxon>
        <taxon>Thyasiroidea</taxon>
        <taxon>Thyasiridae</taxon>
        <taxon>Thyasira</taxon>
    </lineage>
</organism>
<dbReference type="GO" id="GO:0005743">
    <property type="term" value="C:mitochondrial inner membrane"/>
    <property type="evidence" value="ECO:0007669"/>
    <property type="project" value="UniProtKB-SubCell"/>
</dbReference>
<feature type="transmembrane region" description="Helical" evidence="10">
    <location>
        <begin position="356"/>
        <end position="380"/>
    </location>
</feature>
<dbReference type="EMBL" id="PP187731">
    <property type="protein sequence ID" value="XDJ13605.1"/>
    <property type="molecule type" value="Genomic_DNA"/>
</dbReference>
<evidence type="ECO:0000256" key="10">
    <source>
        <dbReference type="SAM" id="Phobius"/>
    </source>
</evidence>
<dbReference type="InterPro" id="IPR036927">
    <property type="entry name" value="Cyt_c_oxase-like_su1_sf"/>
</dbReference>
<keyword evidence="7 10" id="KW-1133">Transmembrane helix</keyword>
<sequence>MYFIFALFTGLTGTSMSVLIRLELSQPGSVWAYGGDQSFYNVMVTAHALVMIFFLVMPGMMGGFGNWLVPLMLKAPDMVFGRLNALSFWLLPCSFFYLAVSMHIDYGVGTGWTIYPPLTSLIGWHSCAMDYAIFSLHLAGASSIAASINFVTTSYNLRQGGVGLPRMPLFVSSILITAKLLILSMPVFAGAITMLLFDRNFNCSFFDPRGGGDPILFQHLFWFFGHPEVYILVLPAFGIISHVLSYQSGKMWVFGSLGMTYAMYSIGLLGFIVWGHHMFTVGLNVDSRAYFSAVTMVIAVPTGIKVFSWLATMAGGAIRWDISFYWALGFLFLFTCGGLTGIILSSASLDVVLHDTAYVVAHFHYVLSMGVVFGLFAGFFQWFPMITGLGLNPVWGKTQFFLMFMGVNITFFPMHFLGLAGMPRRYSDYPDVYWFWNKVSSIGSMLSFVSVMWFMFILWEGLTFQRVLISNCFPVSAGEATSSDFPLSQHNLPENCLMLNQKVQKNLKEHN</sequence>
<feature type="transmembrane region" description="Helical" evidence="10">
    <location>
        <begin position="85"/>
        <end position="104"/>
    </location>
</feature>
<keyword evidence="9" id="KW-0679">Respiratory chain</keyword>
<keyword evidence="9" id="KW-0999">Mitochondrion inner membrane</keyword>
<dbReference type="PANTHER" id="PTHR10422:SF18">
    <property type="entry name" value="CYTOCHROME C OXIDASE SUBUNIT 1"/>
    <property type="match status" value="1"/>
</dbReference>
<evidence type="ECO:0000256" key="2">
    <source>
        <dbReference type="ARBA" id="ARBA00004141"/>
    </source>
</evidence>
<keyword evidence="9" id="KW-0249">Electron transport</keyword>
<dbReference type="InterPro" id="IPR033944">
    <property type="entry name" value="Cyt_c_oxase_su1_dom"/>
</dbReference>
<dbReference type="EC" id="7.1.1.9" evidence="9"/>
<feature type="transmembrane region" description="Helical" evidence="10">
    <location>
        <begin position="289"/>
        <end position="312"/>
    </location>
</feature>
<dbReference type="InterPro" id="IPR000883">
    <property type="entry name" value="Cyt_C_Oxase_1"/>
</dbReference>
<dbReference type="SUPFAM" id="SSF81442">
    <property type="entry name" value="Cytochrome c oxidase subunit I-like"/>
    <property type="match status" value="1"/>
</dbReference>
<dbReference type="GO" id="GO:0004129">
    <property type="term" value="F:cytochrome-c oxidase activity"/>
    <property type="evidence" value="ECO:0007669"/>
    <property type="project" value="UniProtKB-EC"/>
</dbReference>
<accession>A0AB39CCB0</accession>
<evidence type="ECO:0000259" key="11">
    <source>
        <dbReference type="PROSITE" id="PS50855"/>
    </source>
</evidence>
<dbReference type="CDD" id="cd01663">
    <property type="entry name" value="Cyt_c_Oxidase_I"/>
    <property type="match status" value="1"/>
</dbReference>
<dbReference type="PROSITE" id="PS00077">
    <property type="entry name" value="COX1_CUB"/>
    <property type="match status" value="1"/>
</dbReference>
<evidence type="ECO:0000256" key="5">
    <source>
        <dbReference type="ARBA" id="ARBA00015947"/>
    </source>
</evidence>
<evidence type="ECO:0000256" key="9">
    <source>
        <dbReference type="RuleBase" id="RU000369"/>
    </source>
</evidence>
<evidence type="ECO:0000256" key="6">
    <source>
        <dbReference type="ARBA" id="ARBA00022692"/>
    </source>
</evidence>
<gene>
    <name evidence="12" type="primary">COX1</name>
</gene>
<dbReference type="InterPro" id="IPR023615">
    <property type="entry name" value="Cyt_c_Oxase_su1_BS"/>
</dbReference>
<dbReference type="GO" id="GO:0046872">
    <property type="term" value="F:metal ion binding"/>
    <property type="evidence" value="ECO:0007669"/>
    <property type="project" value="UniProtKB-KW"/>
</dbReference>
<dbReference type="InterPro" id="IPR023616">
    <property type="entry name" value="Cyt_c_oxase-like_su1_dom"/>
</dbReference>
<dbReference type="GO" id="GO:0006123">
    <property type="term" value="P:mitochondrial electron transport, cytochrome c to oxygen"/>
    <property type="evidence" value="ECO:0007669"/>
    <property type="project" value="TreeGrafter"/>
</dbReference>
<comment type="cofactor">
    <cofactor evidence="1">
        <name>heme</name>
        <dbReference type="ChEBI" id="CHEBI:30413"/>
    </cofactor>
</comment>
<keyword evidence="8 9" id="KW-0472">Membrane</keyword>
<dbReference type="GO" id="GO:0045277">
    <property type="term" value="C:respiratory chain complex IV"/>
    <property type="evidence" value="ECO:0007669"/>
    <property type="project" value="InterPro"/>
</dbReference>
<feature type="transmembrane region" description="Helical" evidence="10">
    <location>
        <begin position="169"/>
        <end position="197"/>
    </location>
</feature>
<keyword evidence="6 9" id="KW-0812">Transmembrane</keyword>
<dbReference type="Gene3D" id="1.20.210.10">
    <property type="entry name" value="Cytochrome c oxidase-like, subunit I domain"/>
    <property type="match status" value="1"/>
</dbReference>
<dbReference type="AlphaFoldDB" id="A0AB39CCB0"/>
<evidence type="ECO:0000256" key="3">
    <source>
        <dbReference type="ARBA" id="ARBA00004673"/>
    </source>
</evidence>
<reference evidence="12" key="1">
    <citation type="submission" date="2024-01" db="EMBL/GenBank/DDBJ databases">
        <authorList>
            <person name="Shin J.-S."/>
            <person name="Song C.-U."/>
            <person name="Choi H."/>
            <person name="Kwon K.-K."/>
            <person name="Eyun S.-i."/>
            <person name="Choi K.-S."/>
        </authorList>
    </citation>
    <scope>NUCLEOTIDE SEQUENCE</scope>
</reference>
<comment type="subcellular location">
    <subcellularLocation>
        <location evidence="2">Membrane</location>
        <topology evidence="2">Multi-pass membrane protein</topology>
    </subcellularLocation>
    <subcellularLocation>
        <location evidence="9">Mitochondrion inner membrane</location>
        <topology evidence="9">Multi-pass membrane protein</topology>
    </subcellularLocation>
</comment>
<evidence type="ECO:0000256" key="7">
    <source>
        <dbReference type="ARBA" id="ARBA00022989"/>
    </source>
</evidence>
<proteinExistence type="inferred from homology"/>
<name>A0AB39CCB0_9BIVA</name>
<protein>
    <recommendedName>
        <fullName evidence="5 9">Cytochrome c oxidase subunit 1</fullName>
        <ecNumber evidence="9">7.1.1.9</ecNumber>
    </recommendedName>
</protein>
<comment type="catalytic activity">
    <reaction evidence="9">
        <text>4 Fe(II)-[cytochrome c] + O2 + 8 H(+)(in) = 4 Fe(III)-[cytochrome c] + 2 H2O + 4 H(+)(out)</text>
        <dbReference type="Rhea" id="RHEA:11436"/>
        <dbReference type="Rhea" id="RHEA-COMP:10350"/>
        <dbReference type="Rhea" id="RHEA-COMP:14399"/>
        <dbReference type="ChEBI" id="CHEBI:15377"/>
        <dbReference type="ChEBI" id="CHEBI:15378"/>
        <dbReference type="ChEBI" id="CHEBI:15379"/>
        <dbReference type="ChEBI" id="CHEBI:29033"/>
        <dbReference type="ChEBI" id="CHEBI:29034"/>
        <dbReference type="EC" id="7.1.1.9"/>
    </reaction>
</comment>
<keyword evidence="9" id="KW-0479">Metal-binding</keyword>
<evidence type="ECO:0000313" key="12">
    <source>
        <dbReference type="EMBL" id="XDJ13605.1"/>
    </source>
</evidence>
<feature type="transmembrane region" description="Helical" evidence="10">
    <location>
        <begin position="442"/>
        <end position="459"/>
    </location>
</feature>
<keyword evidence="9" id="KW-0349">Heme</keyword>
<dbReference type="GO" id="GO:0015990">
    <property type="term" value="P:electron transport coupled proton transport"/>
    <property type="evidence" value="ECO:0007669"/>
    <property type="project" value="TreeGrafter"/>
</dbReference>
<comment type="pathway">
    <text evidence="3 9">Energy metabolism; oxidative phosphorylation.</text>
</comment>
<feature type="transmembrane region" description="Helical" evidence="10">
    <location>
        <begin position="217"/>
        <end position="240"/>
    </location>
</feature>
<evidence type="ECO:0000256" key="8">
    <source>
        <dbReference type="ARBA" id="ARBA00023136"/>
    </source>
</evidence>
<dbReference type="PRINTS" id="PR01165">
    <property type="entry name" value="CYCOXIDASEI"/>
</dbReference>
<dbReference type="GO" id="GO:0020037">
    <property type="term" value="F:heme binding"/>
    <property type="evidence" value="ECO:0007669"/>
    <property type="project" value="InterPro"/>
</dbReference>
<feature type="transmembrane region" description="Helical" evidence="10">
    <location>
        <begin position="324"/>
        <end position="344"/>
    </location>
</feature>
<keyword evidence="9" id="KW-0813">Transport</keyword>
<feature type="domain" description="Cytochrome oxidase subunit I profile" evidence="11">
    <location>
        <begin position="1"/>
        <end position="489"/>
    </location>
</feature>